<feature type="transmembrane region" description="Helical" evidence="9">
    <location>
        <begin position="278"/>
        <end position="296"/>
    </location>
</feature>
<sequence length="456" mass="46990">MTQPSGYTAESTQYRRLVASLFLGGTAVFAQLYAPQAVLPLIGRDLGLTAGQAGLVVSVGTIGLALGVIPWAGLSGRYGRVNTMRAAILAGTGLTLLSCFATTLPLLLAARFVAGFAIGAVPALALSYLNAEVRRDAAARGAGVFIAGNSIGGLLGRILAGVAAGHWGWQGGMLAVSLLSAAAAVGFVMLVQPDACPDSECDHVRTKVTKGEGRIHSPVVAFSGPKRYLALLSDPMQRRIYLIGFLLMGAFVTVYNYLGYRLQAAPFNLPSSMTSFLFVGLLAGTVASVLTGGLVIRHGRKAVIAVSGGVLAVGVAVTLIPQMWAQVCGLVLVTLGFFGGQSVASGWASAGPMAGRTQAGALYTLAYYAGGSLVGWCGGEVLERSGWLGLVIMVAALGVAVAGAATMPLLPAKIRSSLMAVARDTPARHDVATPRVRTKRQKSLAESPSGTWVKNY</sequence>
<comment type="similarity">
    <text evidence="2">Belongs to the major facilitator superfamily.</text>
</comment>
<accession>A0ABW5XGH3</accession>
<feature type="transmembrane region" description="Helical" evidence="9">
    <location>
        <begin position="17"/>
        <end position="34"/>
    </location>
</feature>
<evidence type="ECO:0000256" key="1">
    <source>
        <dbReference type="ARBA" id="ARBA00004651"/>
    </source>
</evidence>
<feature type="transmembrane region" description="Helical" evidence="9">
    <location>
        <begin position="54"/>
        <end position="74"/>
    </location>
</feature>
<evidence type="ECO:0000256" key="9">
    <source>
        <dbReference type="SAM" id="Phobius"/>
    </source>
</evidence>
<comment type="subcellular location">
    <subcellularLocation>
        <location evidence="1">Cell membrane</location>
        <topology evidence="1">Multi-pass membrane protein</topology>
    </subcellularLocation>
</comment>
<evidence type="ECO:0000313" key="12">
    <source>
        <dbReference type="Proteomes" id="UP001597391"/>
    </source>
</evidence>
<feature type="transmembrane region" description="Helical" evidence="9">
    <location>
        <begin position="362"/>
        <end position="381"/>
    </location>
</feature>
<dbReference type="CDD" id="cd17324">
    <property type="entry name" value="MFS_NepI_like"/>
    <property type="match status" value="1"/>
</dbReference>
<feature type="region of interest" description="Disordered" evidence="8">
    <location>
        <begin position="429"/>
        <end position="456"/>
    </location>
</feature>
<evidence type="ECO:0000256" key="6">
    <source>
        <dbReference type="ARBA" id="ARBA00022989"/>
    </source>
</evidence>
<comment type="caution">
    <text evidence="11">The sequence shown here is derived from an EMBL/GenBank/DDBJ whole genome shotgun (WGS) entry which is preliminary data.</text>
</comment>
<protein>
    <submittedName>
        <fullName evidence="11">MFS transporter</fullName>
    </submittedName>
</protein>
<evidence type="ECO:0000256" key="4">
    <source>
        <dbReference type="ARBA" id="ARBA00022475"/>
    </source>
</evidence>
<keyword evidence="6 9" id="KW-1133">Transmembrane helix</keyword>
<evidence type="ECO:0000256" key="3">
    <source>
        <dbReference type="ARBA" id="ARBA00022448"/>
    </source>
</evidence>
<dbReference type="Pfam" id="PF07690">
    <property type="entry name" value="MFS_1"/>
    <property type="match status" value="1"/>
</dbReference>
<name>A0ABW5XGH3_9MICO</name>
<dbReference type="PROSITE" id="PS50850">
    <property type="entry name" value="MFS"/>
    <property type="match status" value="1"/>
</dbReference>
<dbReference type="RefSeq" id="WP_377466626.1">
    <property type="nucleotide sequence ID" value="NZ_JBHUOP010000003.1"/>
</dbReference>
<evidence type="ECO:0000256" key="8">
    <source>
        <dbReference type="SAM" id="MobiDB-lite"/>
    </source>
</evidence>
<evidence type="ECO:0000313" key="11">
    <source>
        <dbReference type="EMBL" id="MFD2840747.1"/>
    </source>
</evidence>
<dbReference type="PANTHER" id="PTHR43271:SF1">
    <property type="entry name" value="INNER MEMBRANE TRANSPORT PROTEIN YNFM"/>
    <property type="match status" value="1"/>
</dbReference>
<keyword evidence="4" id="KW-1003">Cell membrane</keyword>
<feature type="transmembrane region" description="Helical" evidence="9">
    <location>
        <begin position="387"/>
        <end position="410"/>
    </location>
</feature>
<dbReference type="Gene3D" id="1.20.1250.20">
    <property type="entry name" value="MFS general substrate transporter like domains"/>
    <property type="match status" value="1"/>
</dbReference>
<dbReference type="InterPro" id="IPR020846">
    <property type="entry name" value="MFS_dom"/>
</dbReference>
<dbReference type="EMBL" id="JBHUOP010000003">
    <property type="protein sequence ID" value="MFD2840747.1"/>
    <property type="molecule type" value="Genomic_DNA"/>
</dbReference>
<dbReference type="SUPFAM" id="SSF103473">
    <property type="entry name" value="MFS general substrate transporter"/>
    <property type="match status" value="1"/>
</dbReference>
<keyword evidence="12" id="KW-1185">Reference proteome</keyword>
<gene>
    <name evidence="11" type="ORF">ACFSYH_09200</name>
</gene>
<organism evidence="11 12">
    <name type="scientific">Populibacterium corticicola</name>
    <dbReference type="NCBI Taxonomy" id="1812826"/>
    <lineage>
        <taxon>Bacteria</taxon>
        <taxon>Bacillati</taxon>
        <taxon>Actinomycetota</taxon>
        <taxon>Actinomycetes</taxon>
        <taxon>Micrococcales</taxon>
        <taxon>Jonesiaceae</taxon>
        <taxon>Populibacterium</taxon>
    </lineage>
</organism>
<feature type="transmembrane region" description="Helical" evidence="9">
    <location>
        <begin position="240"/>
        <end position="258"/>
    </location>
</feature>
<feature type="transmembrane region" description="Helical" evidence="9">
    <location>
        <begin position="303"/>
        <end position="324"/>
    </location>
</feature>
<feature type="transmembrane region" description="Helical" evidence="9">
    <location>
        <begin position="86"/>
        <end position="106"/>
    </location>
</feature>
<dbReference type="PANTHER" id="PTHR43271">
    <property type="entry name" value="BLL2771 PROTEIN"/>
    <property type="match status" value="1"/>
</dbReference>
<dbReference type="InterPro" id="IPR036259">
    <property type="entry name" value="MFS_trans_sf"/>
</dbReference>
<evidence type="ECO:0000256" key="5">
    <source>
        <dbReference type="ARBA" id="ARBA00022692"/>
    </source>
</evidence>
<feature type="transmembrane region" description="Helical" evidence="9">
    <location>
        <begin position="330"/>
        <end position="350"/>
    </location>
</feature>
<keyword evidence="7 9" id="KW-0472">Membrane</keyword>
<proteinExistence type="inferred from homology"/>
<feature type="transmembrane region" description="Helical" evidence="9">
    <location>
        <begin position="143"/>
        <end position="167"/>
    </location>
</feature>
<keyword evidence="3" id="KW-0813">Transport</keyword>
<evidence type="ECO:0000256" key="7">
    <source>
        <dbReference type="ARBA" id="ARBA00023136"/>
    </source>
</evidence>
<evidence type="ECO:0000256" key="2">
    <source>
        <dbReference type="ARBA" id="ARBA00008335"/>
    </source>
</evidence>
<reference evidence="12" key="1">
    <citation type="journal article" date="2019" name="Int. J. Syst. Evol. Microbiol.">
        <title>The Global Catalogue of Microorganisms (GCM) 10K type strain sequencing project: providing services to taxonomists for standard genome sequencing and annotation.</title>
        <authorList>
            <consortium name="The Broad Institute Genomics Platform"/>
            <consortium name="The Broad Institute Genome Sequencing Center for Infectious Disease"/>
            <person name="Wu L."/>
            <person name="Ma J."/>
        </authorList>
    </citation>
    <scope>NUCLEOTIDE SEQUENCE [LARGE SCALE GENOMIC DNA]</scope>
    <source>
        <strain evidence="12">KCTC 33576</strain>
    </source>
</reference>
<feature type="domain" description="Major facilitator superfamily (MFS) profile" evidence="10">
    <location>
        <begin position="17"/>
        <end position="415"/>
    </location>
</feature>
<keyword evidence="5 9" id="KW-0812">Transmembrane</keyword>
<feature type="transmembrane region" description="Helical" evidence="9">
    <location>
        <begin position="173"/>
        <end position="191"/>
    </location>
</feature>
<evidence type="ECO:0000259" key="10">
    <source>
        <dbReference type="PROSITE" id="PS50850"/>
    </source>
</evidence>
<feature type="compositionally biased region" description="Polar residues" evidence="8">
    <location>
        <begin position="444"/>
        <end position="456"/>
    </location>
</feature>
<dbReference type="Proteomes" id="UP001597391">
    <property type="component" value="Unassembled WGS sequence"/>
</dbReference>
<feature type="transmembrane region" description="Helical" evidence="9">
    <location>
        <begin position="112"/>
        <end position="131"/>
    </location>
</feature>
<dbReference type="InterPro" id="IPR011701">
    <property type="entry name" value="MFS"/>
</dbReference>